<evidence type="ECO:0008006" key="7">
    <source>
        <dbReference type="Google" id="ProtNLM"/>
    </source>
</evidence>
<evidence type="ECO:0000256" key="4">
    <source>
        <dbReference type="SAM" id="MobiDB-lite"/>
    </source>
</evidence>
<comment type="caution">
    <text evidence="5">The sequence shown here is derived from an EMBL/GenBank/DDBJ whole genome shotgun (WGS) entry which is preliminary data.</text>
</comment>
<dbReference type="Pfam" id="PF11705">
    <property type="entry name" value="RNA_pol_3_Rpc31"/>
    <property type="match status" value="1"/>
</dbReference>
<feature type="compositionally biased region" description="Basic and acidic residues" evidence="4">
    <location>
        <begin position="158"/>
        <end position="168"/>
    </location>
</feature>
<dbReference type="OrthoDB" id="3255642at2759"/>
<evidence type="ECO:0000256" key="3">
    <source>
        <dbReference type="ARBA" id="ARBA00023242"/>
    </source>
</evidence>
<protein>
    <recommendedName>
        <fullName evidence="7">DNA-directed RNA polymerase III subunit</fullName>
    </recommendedName>
</protein>
<dbReference type="PANTHER" id="PTHR15367">
    <property type="entry name" value="DNA-DIRECTED RNA POLYMERASE III"/>
    <property type="match status" value="1"/>
</dbReference>
<evidence type="ECO:0000313" key="5">
    <source>
        <dbReference type="EMBL" id="TFY80077.1"/>
    </source>
</evidence>
<keyword evidence="6" id="KW-1185">Reference proteome</keyword>
<evidence type="ECO:0000256" key="1">
    <source>
        <dbReference type="ARBA" id="ARBA00004123"/>
    </source>
</evidence>
<keyword evidence="3" id="KW-0539">Nucleus</keyword>
<comment type="similarity">
    <text evidence="2">Belongs to the eukaryotic RPC7 RNA polymerase subunit family.</text>
</comment>
<dbReference type="EMBL" id="SFCI01000394">
    <property type="protein sequence ID" value="TFY80077.1"/>
    <property type="molecule type" value="Genomic_DNA"/>
</dbReference>
<feature type="region of interest" description="Disordered" evidence="4">
    <location>
        <begin position="1"/>
        <end position="21"/>
    </location>
</feature>
<dbReference type="GO" id="GO:0005666">
    <property type="term" value="C:RNA polymerase III complex"/>
    <property type="evidence" value="ECO:0007669"/>
    <property type="project" value="TreeGrafter"/>
</dbReference>
<organism evidence="5 6">
    <name type="scientific">Hericium alpestre</name>
    <dbReference type="NCBI Taxonomy" id="135208"/>
    <lineage>
        <taxon>Eukaryota</taxon>
        <taxon>Fungi</taxon>
        <taxon>Dikarya</taxon>
        <taxon>Basidiomycota</taxon>
        <taxon>Agaricomycotina</taxon>
        <taxon>Agaricomycetes</taxon>
        <taxon>Russulales</taxon>
        <taxon>Hericiaceae</taxon>
        <taxon>Hericium</taxon>
    </lineage>
</organism>
<comment type="subcellular location">
    <subcellularLocation>
        <location evidence="1">Nucleus</location>
    </subcellularLocation>
</comment>
<evidence type="ECO:0000313" key="6">
    <source>
        <dbReference type="Proteomes" id="UP000298061"/>
    </source>
</evidence>
<accession>A0A4Z0A1A7</accession>
<dbReference type="GO" id="GO:0006383">
    <property type="term" value="P:transcription by RNA polymerase III"/>
    <property type="evidence" value="ECO:0007669"/>
    <property type="project" value="InterPro"/>
</dbReference>
<name>A0A4Z0A1A7_9AGAM</name>
<dbReference type="AlphaFoldDB" id="A0A4Z0A1A7"/>
<dbReference type="PANTHER" id="PTHR15367:SF2">
    <property type="entry name" value="DNA-DIRECTED RNA POLYMERASE III SUBUNIT"/>
    <property type="match status" value="1"/>
</dbReference>
<reference evidence="5 6" key="1">
    <citation type="submission" date="2019-02" db="EMBL/GenBank/DDBJ databases">
        <title>Genome sequencing of the rare red list fungi Hericium alpestre (H. flagellum).</title>
        <authorList>
            <person name="Buettner E."/>
            <person name="Kellner H."/>
        </authorList>
    </citation>
    <scope>NUCLEOTIDE SEQUENCE [LARGE SCALE GENOMIC DNA]</scope>
    <source>
        <strain evidence="5 6">DSM 108284</strain>
    </source>
</reference>
<gene>
    <name evidence="5" type="ORF">EWM64_g3928</name>
</gene>
<dbReference type="STRING" id="135208.A0A4Z0A1A7"/>
<evidence type="ECO:0000256" key="2">
    <source>
        <dbReference type="ARBA" id="ARBA00008352"/>
    </source>
</evidence>
<proteinExistence type="inferred from homology"/>
<dbReference type="InterPro" id="IPR024661">
    <property type="entry name" value="RNA_pol_III_Rpc31"/>
</dbReference>
<feature type="region of interest" description="Disordered" evidence="4">
    <location>
        <begin position="153"/>
        <end position="181"/>
    </location>
</feature>
<dbReference type="Proteomes" id="UP000298061">
    <property type="component" value="Unassembled WGS sequence"/>
</dbReference>
<sequence>MSRGGRGGGRGGFGGGGRGGFGAGSLPPMGLTFADIQAMSREPSALYPPMEPLPLLTEYSEEEKRIAELQLGFEDRLRNSAFYIIETTKTDELERYSDKYRPSAATRPKLKESDFNKDFFPPELFESFFHPKRKRRGVVKKIDGKKLNLDALGEETEEAKKEEEERSDVGSQAAEEDYDVEEEYDNDYAENYFDPGEEENLDDLEGGGGDVDVGLVFVSAHHFDHPEVPTHLFMFCSLLPLLLLAVPATVSACEGECIVGITDTFLGNYSTHVGSIFDKIGQQIVQKLVPQHSGDAATFVQPLRSAYDNTSYNSMETAIFPSYFHGKCLDKNGVEPAGCPNPDCPIVCGTPGSLVHFYPTLRFLAYNQTAYILRELTRPGSDSYQRVEAQVVKAGSGPARMVRRYMRPGVDSEEAYLARRAKSVQSGLRQIMDGIPKMLLDGCGGQASDGQDALPKCSWEDAMKAYILTFP</sequence>